<reference evidence="1" key="1">
    <citation type="submission" date="2023-07" db="EMBL/GenBank/DDBJ databases">
        <title>Between Cages and Wild: Unraveling the Impact of Captivity on Animal Microbiomes and Antimicrobial Resistance.</title>
        <authorList>
            <person name="Schmartz G.P."/>
            <person name="Rehner J."/>
            <person name="Schuff M.J."/>
            <person name="Becker S.L."/>
            <person name="Kravczyk M."/>
            <person name="Gurevich A."/>
            <person name="Francke R."/>
            <person name="Mueller R."/>
            <person name="Keller V."/>
            <person name="Keller A."/>
        </authorList>
    </citation>
    <scope>NUCLEOTIDE SEQUENCE</scope>
    <source>
        <strain evidence="1">S12M_St_49</strain>
    </source>
</reference>
<accession>A0AA43U9H6</accession>
<feature type="non-terminal residue" evidence="1">
    <location>
        <position position="1"/>
    </location>
</feature>
<sequence length="143" mass="16132">SFPGWYCFSRLVIRVGGCRGKGTELSAAGDVLPNYLLPPWCRLLVVYDTFVERALLQGFIPVQAMGTITLPAGFVQFAPVVRFLAHEPLIFEVFSFGKVQIITSFAQKKRPCLDAFVCLYMQLLYMVDYIRIAPIKILYNSKA</sequence>
<proteinExistence type="predicted"/>
<keyword evidence="2" id="KW-1185">Reference proteome</keyword>
<dbReference type="AlphaFoldDB" id="A0AA43U9H6"/>
<organism evidence="1 2">
    <name type="scientific">Phoenicibacter congonensis</name>
    <dbReference type="NCBI Taxonomy" id="1944646"/>
    <lineage>
        <taxon>Bacteria</taxon>
        <taxon>Bacillati</taxon>
        <taxon>Actinomycetota</taxon>
        <taxon>Coriobacteriia</taxon>
        <taxon>Eggerthellales</taxon>
        <taxon>Eggerthellaceae</taxon>
        <taxon>Phoenicibacter</taxon>
    </lineage>
</organism>
<dbReference type="EMBL" id="JAUMVS010000148">
    <property type="protein sequence ID" value="MDO4842355.1"/>
    <property type="molecule type" value="Genomic_DNA"/>
</dbReference>
<gene>
    <name evidence="1" type="ORF">Q3982_06745</name>
</gene>
<evidence type="ECO:0000313" key="1">
    <source>
        <dbReference type="EMBL" id="MDO4842355.1"/>
    </source>
</evidence>
<comment type="caution">
    <text evidence="1">The sequence shown here is derived from an EMBL/GenBank/DDBJ whole genome shotgun (WGS) entry which is preliminary data.</text>
</comment>
<protein>
    <submittedName>
        <fullName evidence="1">Uncharacterized protein</fullName>
    </submittedName>
</protein>
<dbReference type="Proteomes" id="UP001168575">
    <property type="component" value="Unassembled WGS sequence"/>
</dbReference>
<evidence type="ECO:0000313" key="2">
    <source>
        <dbReference type="Proteomes" id="UP001168575"/>
    </source>
</evidence>
<name>A0AA43U9H6_9ACTN</name>